<dbReference type="GO" id="GO:0016289">
    <property type="term" value="F:acyl-CoA hydrolase activity"/>
    <property type="evidence" value="ECO:0007669"/>
    <property type="project" value="UniProtKB-ARBA"/>
</dbReference>
<dbReference type="CDD" id="cd03443">
    <property type="entry name" value="PaaI_thioesterase"/>
    <property type="match status" value="1"/>
</dbReference>
<gene>
    <name evidence="3" type="ORF">OHV25_35720</name>
</gene>
<reference evidence="3" key="1">
    <citation type="submission" date="2022-10" db="EMBL/GenBank/DDBJ databases">
        <title>The complete genomes of actinobacterial strains from the NBC collection.</title>
        <authorList>
            <person name="Joergensen T.S."/>
            <person name="Alvarez Arevalo M."/>
            <person name="Sterndorff E.B."/>
            <person name="Faurdal D."/>
            <person name="Vuksanovic O."/>
            <person name="Mourched A.-S."/>
            <person name="Charusanti P."/>
            <person name="Shaw S."/>
            <person name="Blin K."/>
            <person name="Weber T."/>
        </authorList>
    </citation>
    <scope>NUCLEOTIDE SEQUENCE</scope>
    <source>
        <strain evidence="3">NBC_00060</strain>
    </source>
</reference>
<feature type="domain" description="Thioesterase" evidence="2">
    <location>
        <begin position="69"/>
        <end position="141"/>
    </location>
</feature>
<proteinExistence type="predicted"/>
<sequence length="157" mass="16972">MPDLHLTPPTGFPAPLVPTRHRRTLDEIVAGTARKAPCVEHLRLPGIEGWEYGRVHGRATVPADYLGDHGVVFGGYIASLADQFCALAVLTCLPDTHDFLTAELNTKFRRPLSTEPTLITAEVTELTSRYAIATVKISQNDAVAAEATATQILRSVA</sequence>
<organism evidence="3">
    <name type="scientific">Streptomyces sp. NBC_00060</name>
    <dbReference type="NCBI Taxonomy" id="2975636"/>
    <lineage>
        <taxon>Bacteria</taxon>
        <taxon>Bacillati</taxon>
        <taxon>Actinomycetota</taxon>
        <taxon>Actinomycetes</taxon>
        <taxon>Kitasatosporales</taxon>
        <taxon>Streptomycetaceae</taxon>
        <taxon>Streptomyces</taxon>
    </lineage>
</organism>
<accession>A0AAU2H910</accession>
<dbReference type="NCBIfam" id="TIGR00369">
    <property type="entry name" value="unchar_dom_1"/>
    <property type="match status" value="1"/>
</dbReference>
<dbReference type="AlphaFoldDB" id="A0AAU2H910"/>
<keyword evidence="1" id="KW-0378">Hydrolase</keyword>
<name>A0AAU2H910_9ACTN</name>
<dbReference type="SUPFAM" id="SSF54637">
    <property type="entry name" value="Thioesterase/thiol ester dehydrase-isomerase"/>
    <property type="match status" value="1"/>
</dbReference>
<evidence type="ECO:0000313" key="3">
    <source>
        <dbReference type="EMBL" id="WTU44562.1"/>
    </source>
</evidence>
<protein>
    <submittedName>
        <fullName evidence="3">PaaI family thioesterase</fullName>
    </submittedName>
</protein>
<dbReference type="EMBL" id="CP108253">
    <property type="protein sequence ID" value="WTU44562.1"/>
    <property type="molecule type" value="Genomic_DNA"/>
</dbReference>
<dbReference type="InterPro" id="IPR003736">
    <property type="entry name" value="PAAI_dom"/>
</dbReference>
<dbReference type="InterPro" id="IPR006683">
    <property type="entry name" value="Thioestr_dom"/>
</dbReference>
<dbReference type="Gene3D" id="3.10.129.10">
    <property type="entry name" value="Hotdog Thioesterase"/>
    <property type="match status" value="1"/>
</dbReference>
<evidence type="ECO:0000259" key="2">
    <source>
        <dbReference type="Pfam" id="PF03061"/>
    </source>
</evidence>
<evidence type="ECO:0000256" key="1">
    <source>
        <dbReference type="ARBA" id="ARBA00022801"/>
    </source>
</evidence>
<dbReference type="InterPro" id="IPR029069">
    <property type="entry name" value="HotDog_dom_sf"/>
</dbReference>
<dbReference type="Pfam" id="PF03061">
    <property type="entry name" value="4HBT"/>
    <property type="match status" value="1"/>
</dbReference>